<sequence>MPLHLLDLNEDVLNHVVDKLYGGNALRFSLASKRTYEVAIHRVAAVVKCRRSDRLALIHRVLLNGPRPRAHHIEDLVIHAPIFLQGEAPYLPQVRDSNPDMLSLILDLISNAPKLRRLTLCEVDAPQMETVLLGLRNLNRIEFAGSTRWNLTVLSLHNYATALPSRVTAPPEELWPDTIAAFPQLHTLDIADFRTDDKSFRDIDGYTPPTFPALRKLFLFRCSSDVLDLACLSPYLHTLDADLAWGQFDLMLRVASRPGPRLSPLRSVLFSSILPALYATELMNTAYHLRITRTTLEDNLLSTHHLGVHLRERQAAALVEIVRTVSPVRAQLAAVIGDQSTEFWQRTSLAAPRMKVLELRLVFPSTLDSNRESPSWLDNIPAMLASLPLIGLRLHFGKMPELSKLQYSNDPLYEYDDAVYDAQKKLARELYSTRVQIMKSLPRRLTNAIHGLRVVAIADEEPDADYDGTPHVPRPLSESVGDHLDDSDEYEYQASWYAHFVRSLEWWRVMRNEEETVRLEALTWDQGTRVQRFFEDSDVTGLERIDGESS</sequence>
<gene>
    <name evidence="1" type="ORF">BD310DRAFT_972643</name>
</gene>
<dbReference type="EMBL" id="ML145085">
    <property type="protein sequence ID" value="TBU65191.1"/>
    <property type="molecule type" value="Genomic_DNA"/>
</dbReference>
<accession>A0A4Q9QDJ1</accession>
<organism evidence="1 2">
    <name type="scientific">Dichomitus squalens</name>
    <dbReference type="NCBI Taxonomy" id="114155"/>
    <lineage>
        <taxon>Eukaryota</taxon>
        <taxon>Fungi</taxon>
        <taxon>Dikarya</taxon>
        <taxon>Basidiomycota</taxon>
        <taxon>Agaricomycotina</taxon>
        <taxon>Agaricomycetes</taxon>
        <taxon>Polyporales</taxon>
        <taxon>Polyporaceae</taxon>
        <taxon>Dichomitus</taxon>
    </lineage>
</organism>
<evidence type="ECO:0000313" key="1">
    <source>
        <dbReference type="EMBL" id="TBU65191.1"/>
    </source>
</evidence>
<keyword evidence="2" id="KW-1185">Reference proteome</keyword>
<dbReference type="Proteomes" id="UP000292082">
    <property type="component" value="Unassembled WGS sequence"/>
</dbReference>
<evidence type="ECO:0000313" key="2">
    <source>
        <dbReference type="Proteomes" id="UP000292082"/>
    </source>
</evidence>
<reference evidence="1 2" key="1">
    <citation type="submission" date="2019-01" db="EMBL/GenBank/DDBJ databases">
        <title>Draft genome sequences of three monokaryotic isolates of the white-rot basidiomycete fungus Dichomitus squalens.</title>
        <authorList>
            <consortium name="DOE Joint Genome Institute"/>
            <person name="Lopez S.C."/>
            <person name="Andreopoulos B."/>
            <person name="Pangilinan J."/>
            <person name="Lipzen A."/>
            <person name="Riley R."/>
            <person name="Ahrendt S."/>
            <person name="Ng V."/>
            <person name="Barry K."/>
            <person name="Daum C."/>
            <person name="Grigoriev I.V."/>
            <person name="Hilden K.S."/>
            <person name="Makela M.R."/>
            <person name="de Vries R.P."/>
        </authorList>
    </citation>
    <scope>NUCLEOTIDE SEQUENCE [LARGE SCALE GENOMIC DNA]</scope>
    <source>
        <strain evidence="1 2">CBS 464.89</strain>
    </source>
</reference>
<proteinExistence type="predicted"/>
<dbReference type="STRING" id="114155.A0A4Q9QDJ1"/>
<name>A0A4Q9QDJ1_9APHY</name>
<dbReference type="SUPFAM" id="SSF52047">
    <property type="entry name" value="RNI-like"/>
    <property type="match status" value="1"/>
</dbReference>
<protein>
    <submittedName>
        <fullName evidence="1">Uncharacterized protein</fullName>
    </submittedName>
</protein>
<dbReference type="AlphaFoldDB" id="A0A4Q9QDJ1"/>